<dbReference type="Pfam" id="PF00672">
    <property type="entry name" value="HAMP"/>
    <property type="match status" value="1"/>
</dbReference>
<dbReference type="InterPro" id="IPR003660">
    <property type="entry name" value="HAMP_dom"/>
</dbReference>
<evidence type="ECO:0000313" key="9">
    <source>
        <dbReference type="EMBL" id="ANY87116.1"/>
    </source>
</evidence>
<protein>
    <submittedName>
        <fullName evidence="9">Putative diguanylate cyclase YdaM</fullName>
    </submittedName>
</protein>
<dbReference type="PROSITE" id="PS50113">
    <property type="entry name" value="PAC"/>
    <property type="match status" value="1"/>
</dbReference>
<keyword evidence="3" id="KW-0418">Kinase</keyword>
<dbReference type="NCBIfam" id="TIGR00229">
    <property type="entry name" value="sensory_box"/>
    <property type="match status" value="1"/>
</dbReference>
<accession>A0A1B2F4L0</accession>
<dbReference type="InterPro" id="IPR052163">
    <property type="entry name" value="DGC-Regulatory_Protein"/>
</dbReference>
<dbReference type="CDD" id="cd06225">
    <property type="entry name" value="HAMP"/>
    <property type="match status" value="1"/>
</dbReference>
<evidence type="ECO:0000259" key="6">
    <source>
        <dbReference type="PROSITE" id="PS50113"/>
    </source>
</evidence>
<dbReference type="PANTHER" id="PTHR46663:SF4">
    <property type="entry name" value="DIGUANYLATE CYCLASE DGCT-RELATED"/>
    <property type="match status" value="1"/>
</dbReference>
<dbReference type="Pfam" id="PF00990">
    <property type="entry name" value="GGDEF"/>
    <property type="match status" value="1"/>
</dbReference>
<dbReference type="SUPFAM" id="SSF55785">
    <property type="entry name" value="PYP-like sensor domain (PAS domain)"/>
    <property type="match status" value="1"/>
</dbReference>
<dbReference type="SMART" id="SM00091">
    <property type="entry name" value="PAS"/>
    <property type="match status" value="1"/>
</dbReference>
<dbReference type="InterPro" id="IPR000160">
    <property type="entry name" value="GGDEF_dom"/>
</dbReference>
<keyword evidence="3" id="KW-0808">Transferase</keyword>
<comment type="subcellular location">
    <subcellularLocation>
        <location evidence="2">Cell inner membrane</location>
    </subcellularLocation>
</comment>
<dbReference type="PROSITE" id="PS50887">
    <property type="entry name" value="GGDEF"/>
    <property type="match status" value="1"/>
</dbReference>
<dbReference type="InterPro" id="IPR035965">
    <property type="entry name" value="PAS-like_dom_sf"/>
</dbReference>
<dbReference type="SMART" id="SM00267">
    <property type="entry name" value="GGDEF"/>
    <property type="match status" value="1"/>
</dbReference>
<dbReference type="InterPro" id="IPR029787">
    <property type="entry name" value="Nucleotide_cyclase"/>
</dbReference>
<dbReference type="SUPFAM" id="SSF55073">
    <property type="entry name" value="Nucleotide cyclase"/>
    <property type="match status" value="1"/>
</dbReference>
<feature type="domain" description="PAC" evidence="6">
    <location>
        <begin position="410"/>
        <end position="462"/>
    </location>
</feature>
<dbReference type="Gene3D" id="3.30.70.270">
    <property type="match status" value="1"/>
</dbReference>
<evidence type="ECO:0000259" key="5">
    <source>
        <dbReference type="PROSITE" id="PS50112"/>
    </source>
</evidence>
<dbReference type="InterPro" id="IPR000014">
    <property type="entry name" value="PAS"/>
</dbReference>
<feature type="domain" description="PAS" evidence="5">
    <location>
        <begin position="338"/>
        <end position="408"/>
    </location>
</feature>
<evidence type="ECO:0000259" key="7">
    <source>
        <dbReference type="PROSITE" id="PS50885"/>
    </source>
</evidence>
<dbReference type="EMBL" id="CP016634">
    <property type="protein sequence ID" value="ANY87116.1"/>
    <property type="molecule type" value="Genomic_DNA"/>
</dbReference>
<evidence type="ECO:0000256" key="4">
    <source>
        <dbReference type="SAM" id="Phobius"/>
    </source>
</evidence>
<dbReference type="AlphaFoldDB" id="A0A1B2F4L0"/>
<dbReference type="GO" id="GO:0016301">
    <property type="term" value="F:kinase activity"/>
    <property type="evidence" value="ECO:0007669"/>
    <property type="project" value="UniProtKB-KW"/>
</dbReference>
<feature type="domain" description="GGDEF" evidence="8">
    <location>
        <begin position="491"/>
        <end position="623"/>
    </location>
</feature>
<dbReference type="PROSITE" id="PS50885">
    <property type="entry name" value="HAMP"/>
    <property type="match status" value="1"/>
</dbReference>
<dbReference type="GO" id="GO:0005886">
    <property type="term" value="C:plasma membrane"/>
    <property type="evidence" value="ECO:0007669"/>
    <property type="project" value="UniProtKB-SubCell"/>
</dbReference>
<dbReference type="InterPro" id="IPR043128">
    <property type="entry name" value="Rev_trsase/Diguanyl_cyclase"/>
</dbReference>
<dbReference type="NCBIfam" id="TIGR00254">
    <property type="entry name" value="GGDEF"/>
    <property type="match status" value="1"/>
</dbReference>
<dbReference type="PROSITE" id="PS50112">
    <property type="entry name" value="PAS"/>
    <property type="match status" value="1"/>
</dbReference>
<dbReference type="InterPro" id="IPR013656">
    <property type="entry name" value="PAS_4"/>
</dbReference>
<dbReference type="CDD" id="cd00130">
    <property type="entry name" value="PAS"/>
    <property type="match status" value="1"/>
</dbReference>
<evidence type="ECO:0000256" key="2">
    <source>
        <dbReference type="ARBA" id="ARBA00004533"/>
    </source>
</evidence>
<sequence length="639" mass="71620">MSLRRRLLWLLAPPLVVALVLIYLLAHGLLLGRLDQEDEQRLIAQATQIRALLNNQFERDRDRLQSFVQALAPESATGAILPVLEATLSRMNVDFLVRLDAQGRVSAAQWLPVEMASLVYLDTALHPSQQALRDEVLHRVERLGQAGEVLSGPGQLLAVQGVPMILVGVAVDPARSKDAGVLYAGHFLNGTRIADLQRQLNGALRLLPYQPVDGAQQIAISPRQVLDDTRQRIFLLFNNGTGERRPVLELTRDRYLYKEGKAQINLFFGVSALLAIIAWLLIYLGLEWFVLRRISRMHQQFLHIGPDTAGQRLSDRGQDELGMLALAANRMLDRLEQSEARDRAILRAMQEGYFELDTHGRLQSANPAFCRLLGLAPQSITGRNASEWLQACDEARLRTLFETCEQGDAPAFAGRIKRADGSVGHYETHLSVILDHQAQVLGYRGILHDVSDHVEYQNQLYDLAYLDALTRLGNRKAFYEHLTRSLADAKGSVALLFIDLDRFKQVNDRFGHDVGDSLLVNMANRLRDAVRKPDRAYRLGGDEFTLILPGTDEQDAERLAQRLLQVLGEPVQLDEQVIDFVTPSIGIALYPQHAQDLDSLVKAADQAMYEAKRQRNQVCLYQPLSVGGVIEPAQEGRFR</sequence>
<feature type="transmembrane region" description="Helical" evidence="4">
    <location>
        <begin position="266"/>
        <end position="291"/>
    </location>
</feature>
<feature type="domain" description="HAMP" evidence="7">
    <location>
        <begin position="288"/>
        <end position="340"/>
    </location>
</feature>
<organism evidence="9">
    <name type="scientific">Pseudomonas putida</name>
    <name type="common">Arthrobacter siderocapsulatus</name>
    <dbReference type="NCBI Taxonomy" id="303"/>
    <lineage>
        <taxon>Bacteria</taxon>
        <taxon>Pseudomonadati</taxon>
        <taxon>Pseudomonadota</taxon>
        <taxon>Gammaproteobacteria</taxon>
        <taxon>Pseudomonadales</taxon>
        <taxon>Pseudomonadaceae</taxon>
        <taxon>Pseudomonas</taxon>
    </lineage>
</organism>
<dbReference type="GO" id="GO:0007165">
    <property type="term" value="P:signal transduction"/>
    <property type="evidence" value="ECO:0007669"/>
    <property type="project" value="InterPro"/>
</dbReference>
<dbReference type="SMART" id="SM00304">
    <property type="entry name" value="HAMP"/>
    <property type="match status" value="1"/>
</dbReference>
<reference evidence="9" key="1">
    <citation type="submission" date="2016-07" db="EMBL/GenBank/DDBJ databases">
        <title>New class B carbapenemase carried by novel plasmid in Pseudomonas putida enviromental strain in eastern Amazonia.</title>
        <authorList>
            <person name="Souza C.O."/>
            <person name="Lima K.V."/>
            <person name="Brasiliense D.M."/>
            <person name="Perez-Chaparro P.J."/>
            <person name="Mamizuka E.M."/>
            <person name="Lima M.O."/>
            <person name="Lima L.N."/>
            <person name="McCulloch J.A."/>
        </authorList>
    </citation>
    <scope>NUCLEOTIDE SEQUENCE [LARGE SCALE GENOMIC DNA]</scope>
    <source>
        <strain evidence="9">IEC33019</strain>
    </source>
</reference>
<name>A0A1B2F4L0_PSEPU</name>
<dbReference type="InterPro" id="IPR000700">
    <property type="entry name" value="PAS-assoc_C"/>
</dbReference>
<comment type="cofactor">
    <cofactor evidence="1">
        <name>Mg(2+)</name>
        <dbReference type="ChEBI" id="CHEBI:18420"/>
    </cofactor>
</comment>
<dbReference type="Pfam" id="PF08448">
    <property type="entry name" value="PAS_4"/>
    <property type="match status" value="1"/>
</dbReference>
<evidence type="ECO:0000256" key="1">
    <source>
        <dbReference type="ARBA" id="ARBA00001946"/>
    </source>
</evidence>
<keyword evidence="4" id="KW-0472">Membrane</keyword>
<gene>
    <name evidence="9" type="primary">ydaM_2</name>
    <name evidence="9" type="ORF">IEC33019_1550</name>
</gene>
<dbReference type="FunFam" id="3.30.70.270:FF:000001">
    <property type="entry name" value="Diguanylate cyclase domain protein"/>
    <property type="match status" value="1"/>
</dbReference>
<keyword evidence="4" id="KW-0812">Transmembrane</keyword>
<dbReference type="PANTHER" id="PTHR46663">
    <property type="entry name" value="DIGUANYLATE CYCLASE DGCT-RELATED"/>
    <property type="match status" value="1"/>
</dbReference>
<proteinExistence type="predicted"/>
<dbReference type="Gene3D" id="3.30.450.20">
    <property type="entry name" value="PAS domain"/>
    <property type="match status" value="1"/>
</dbReference>
<dbReference type="Gene3D" id="6.10.340.10">
    <property type="match status" value="1"/>
</dbReference>
<keyword evidence="4" id="KW-1133">Transmembrane helix</keyword>
<dbReference type="RefSeq" id="WP_099593303.1">
    <property type="nucleotide sequence ID" value="NZ_CP016634.1"/>
</dbReference>
<dbReference type="CDD" id="cd01949">
    <property type="entry name" value="GGDEF"/>
    <property type="match status" value="1"/>
</dbReference>
<evidence type="ECO:0000256" key="3">
    <source>
        <dbReference type="ARBA" id="ARBA00022777"/>
    </source>
</evidence>
<evidence type="ECO:0000259" key="8">
    <source>
        <dbReference type="PROSITE" id="PS50887"/>
    </source>
</evidence>